<organism evidence="15 16">
    <name type="scientific">Elsinoe ampelina</name>
    <dbReference type="NCBI Taxonomy" id="302913"/>
    <lineage>
        <taxon>Eukaryota</taxon>
        <taxon>Fungi</taxon>
        <taxon>Dikarya</taxon>
        <taxon>Ascomycota</taxon>
        <taxon>Pezizomycotina</taxon>
        <taxon>Dothideomycetes</taxon>
        <taxon>Dothideomycetidae</taxon>
        <taxon>Myriangiales</taxon>
        <taxon>Elsinoaceae</taxon>
        <taxon>Elsinoe</taxon>
    </lineage>
</organism>
<feature type="compositionally biased region" description="Basic and acidic residues" evidence="10">
    <location>
        <begin position="426"/>
        <end position="440"/>
    </location>
</feature>
<accession>A0A6A6G541</accession>
<feature type="compositionally biased region" description="Basic and acidic residues" evidence="10">
    <location>
        <begin position="1694"/>
        <end position="1704"/>
    </location>
</feature>
<dbReference type="CDD" id="cd15543">
    <property type="entry name" value="PHD_RSF1"/>
    <property type="match status" value="1"/>
</dbReference>
<dbReference type="FunFam" id="3.30.40.10:FF:000322">
    <property type="entry name" value="PHD transcription factor (Rum1)"/>
    <property type="match status" value="1"/>
</dbReference>
<dbReference type="Pfam" id="PF02373">
    <property type="entry name" value="JmjC"/>
    <property type="match status" value="1"/>
</dbReference>
<dbReference type="Gene3D" id="2.60.120.650">
    <property type="entry name" value="Cupin"/>
    <property type="match status" value="1"/>
</dbReference>
<dbReference type="SMART" id="SM00501">
    <property type="entry name" value="BRIGHT"/>
    <property type="match status" value="1"/>
</dbReference>
<feature type="domain" description="PHD-type" evidence="11">
    <location>
        <begin position="1327"/>
        <end position="1376"/>
    </location>
</feature>
<feature type="domain" description="JmjN" evidence="13">
    <location>
        <begin position="90"/>
        <end position="131"/>
    </location>
</feature>
<dbReference type="GO" id="GO:0034647">
    <property type="term" value="F:histone H3K4me/H3K4me2/H3K4me3 demethylase activity"/>
    <property type="evidence" value="ECO:0007669"/>
    <property type="project" value="TreeGrafter"/>
</dbReference>
<feature type="domain" description="JmjC" evidence="14">
    <location>
        <begin position="611"/>
        <end position="777"/>
    </location>
</feature>
<dbReference type="SMART" id="SM01014">
    <property type="entry name" value="ARID"/>
    <property type="match status" value="1"/>
</dbReference>
<keyword evidence="7" id="KW-0539">Nucleus</keyword>
<dbReference type="InterPro" id="IPR003347">
    <property type="entry name" value="JmjC_dom"/>
</dbReference>
<feature type="compositionally biased region" description="Polar residues" evidence="10">
    <location>
        <begin position="17"/>
        <end position="27"/>
    </location>
</feature>
<evidence type="ECO:0000256" key="3">
    <source>
        <dbReference type="ARBA" id="ARBA00022737"/>
    </source>
</evidence>
<dbReference type="CDD" id="cd15518">
    <property type="entry name" value="PHD_Ecm5p_Lid2p_like"/>
    <property type="match status" value="1"/>
</dbReference>
<dbReference type="InterPro" id="IPR001965">
    <property type="entry name" value="Znf_PHD"/>
</dbReference>
<evidence type="ECO:0000256" key="2">
    <source>
        <dbReference type="ARBA" id="ARBA00022723"/>
    </source>
</evidence>
<evidence type="ECO:0000313" key="16">
    <source>
        <dbReference type="Proteomes" id="UP000799538"/>
    </source>
</evidence>
<dbReference type="OrthoDB" id="1678912at2759"/>
<dbReference type="SMART" id="SM00558">
    <property type="entry name" value="JmjC"/>
    <property type="match status" value="1"/>
</dbReference>
<dbReference type="Gene3D" id="1.10.150.60">
    <property type="entry name" value="ARID DNA-binding domain"/>
    <property type="match status" value="1"/>
</dbReference>
<dbReference type="SUPFAM" id="SSF46774">
    <property type="entry name" value="ARID-like"/>
    <property type="match status" value="1"/>
</dbReference>
<proteinExistence type="predicted"/>
<feature type="domain" description="ARID" evidence="12">
    <location>
        <begin position="155"/>
        <end position="248"/>
    </location>
</feature>
<dbReference type="SUPFAM" id="SSF51197">
    <property type="entry name" value="Clavaminate synthase-like"/>
    <property type="match status" value="1"/>
</dbReference>
<dbReference type="InterPro" id="IPR003349">
    <property type="entry name" value="JmjN"/>
</dbReference>
<evidence type="ECO:0000256" key="5">
    <source>
        <dbReference type="ARBA" id="ARBA00022833"/>
    </source>
</evidence>
<dbReference type="SMART" id="SM00249">
    <property type="entry name" value="PHD"/>
    <property type="match status" value="2"/>
</dbReference>
<feature type="domain" description="PHD-type" evidence="11">
    <location>
        <begin position="470"/>
        <end position="519"/>
    </location>
</feature>
<dbReference type="PANTHER" id="PTHR10694:SF33">
    <property type="entry name" value="LYSINE-SPECIFIC DEMETHYLASE 5"/>
    <property type="match status" value="1"/>
</dbReference>
<evidence type="ECO:0000256" key="6">
    <source>
        <dbReference type="ARBA" id="ARBA00023004"/>
    </source>
</evidence>
<protein>
    <submittedName>
        <fullName evidence="15">PLU-1-like protein-domain-containing protein</fullName>
    </submittedName>
</protein>
<keyword evidence="16" id="KW-1185">Reference proteome</keyword>
<keyword evidence="2" id="KW-0479">Metal-binding</keyword>
<dbReference type="Pfam" id="PF02928">
    <property type="entry name" value="zf-C5HC2"/>
    <property type="match status" value="1"/>
</dbReference>
<dbReference type="PROSITE" id="PS01359">
    <property type="entry name" value="ZF_PHD_1"/>
    <property type="match status" value="2"/>
</dbReference>
<feature type="region of interest" description="Disordered" evidence="10">
    <location>
        <begin position="1559"/>
        <end position="1766"/>
    </location>
</feature>
<dbReference type="InterPro" id="IPR011011">
    <property type="entry name" value="Znf_FYVE_PHD"/>
</dbReference>
<dbReference type="Proteomes" id="UP000799538">
    <property type="component" value="Unassembled WGS sequence"/>
</dbReference>
<comment type="subcellular location">
    <subcellularLocation>
        <location evidence="1">Nucleus</location>
    </subcellularLocation>
</comment>
<dbReference type="InterPro" id="IPR019787">
    <property type="entry name" value="Znf_PHD-finger"/>
</dbReference>
<dbReference type="EMBL" id="ML992512">
    <property type="protein sequence ID" value="KAF2220683.1"/>
    <property type="molecule type" value="Genomic_DNA"/>
</dbReference>
<evidence type="ECO:0000313" key="15">
    <source>
        <dbReference type="EMBL" id="KAF2220683.1"/>
    </source>
</evidence>
<feature type="compositionally biased region" description="Basic residues" evidence="10">
    <location>
        <begin position="450"/>
        <end position="459"/>
    </location>
</feature>
<evidence type="ECO:0000259" key="13">
    <source>
        <dbReference type="PROSITE" id="PS51183"/>
    </source>
</evidence>
<dbReference type="GO" id="GO:0000785">
    <property type="term" value="C:chromatin"/>
    <property type="evidence" value="ECO:0007669"/>
    <property type="project" value="TreeGrafter"/>
</dbReference>
<dbReference type="Pfam" id="PF08429">
    <property type="entry name" value="PLU-1"/>
    <property type="match status" value="1"/>
</dbReference>
<dbReference type="PROSITE" id="PS51183">
    <property type="entry name" value="JMJN"/>
    <property type="match status" value="1"/>
</dbReference>
<keyword evidence="3" id="KW-0677">Repeat</keyword>
<feature type="region of interest" description="Disordered" evidence="10">
    <location>
        <begin position="258"/>
        <end position="469"/>
    </location>
</feature>
<keyword evidence="4 8" id="KW-0863">Zinc-finger</keyword>
<sequence length="1766" mass="196858">MVQPPSVGGGTFAAVNRPSTEPVTNGSPLGFSKQPGTILPPRTAPAQAASVPLSARRADALDLNTVERRGTPTQVRHPPKRTRLHDIPEAAVFTPTEEEFRDPVEYLNKIAPEGRKYGIVKIIPPDSWNPEFSVDTTRFHFRVRRQELNSVEGGTRANLNYLDQLAKFHRQHGTSLTRFPSVDKRPLDLYKLKKAVESRGGFESVCKLKKWAEIGRDLGYSGKIMSSLSTSLKNSYQKWLQPYEDYLRVAKPGVQHQLEMENGGPFTPSPNPSPVRKVGPQQGTPGHDHPVMHASAALHASMNGGPSSHGTPHLNGGSQAASAPPPPKMEDRTPAPPTGGFTPVNPGGFTAVNHSPGFNAVNGPVSNGGFRSYPTPSAQSTPVPQHSPPVQTPASAAPTPPFHPAPAEGPNVLKRQLSQPDGLTNGDHDRRSKRLKKDDPPTVVGSNMHQSRHSHTKHPSLRDRSKEKPGEFCESCGLPDRGDMLLCESCDYGYHMGCLQPPLSSKPEYDWNCPRCLVGTGEFGFEEGDVYSLKMFQDRARRFKDIHFSDKVKYHPVTNKALPVGEDDVEREFWRLVESITETVEVEYGADIHSTTHGSAFPTIERKPRDPYSTDPWNLNVLPLYGESLFKHIKSDISGMTVPWLYVGMVFSTFCWHNEDHYAYSANYQHFGDTKTWYGIPAEDAEKFEHAMREAVPELFETQPDLLFQLVTLLPPEKLKKAGVRVYAIDQRAGEFVITYPQAYHAGFNHGFNFNEAVNFAPVDWEPYGDAGVQRLRDYRRQPCFSHDELLLTAAMRDNTIKTANWLAPALERMMDRETFARKSFLSDPDPTADGVVDDVYRGPRYAGAPEINPEHLEEEDYICAFCKCFSYLSRYVCQNSGKVLCLLHAGSYECCDDKETERYSGNLRDHVLYYKVADDTLHDTVSKIMDKARVPEQWTKKVEDLLATEPRPQLKALRTLLHEGERIPHELPKLVDLRRFVDRCNEWVEEATNFIARKQAGRRRSDKPGRKSFARQAEIDEQNKEYRKLENVRKLLLEADAISFECPEIETLREKAEQIEEFQNTARAALTDPKKRTAQEYEEIAELGRAFNVDMPEIDALEKLIERLRWREEAKDRRATTQTKADVIALIDRGLELGLTRMDQDMQYYEYQREQGDMWDTRAKELMKVDNISTAQLESLANHGASLPVDAEILGEVQSIIKKQREAQDKIFSLCERSQDPDFRKRPKYQEAKEVMEALQDINNKPGGMVDLERHIRRHEDWMRKGKKLFGKTNAPLHILLQHMDIVRLRNEGCFDLKDKPRMPVEPPSREVTPVRGYTGERPLSDVFCICRKSEAGMMIECEICHEWYHGKCLKVARGKVKDDDKYKCPICDWRQKIPRDAARPKLEELMAWQDELEKLPFQPDEEECLAQLIDTAQAFRDSIQPIVNPVTVTPEEVSTMRFYLRKVEGADLLLAYETNFLRQELHKWAPVNDVPPPVIDHSGSTRKPRPTKIQKLMAQYGVSNPDDLPEEHRQKPGTKRRITEALEELNRRKQNLSIKPAGGTGYAAHQAAYGIPPSLPSGSIPPGGQSGSPSLLGSVTGGSVTAGSPPTQSGPTMATPNTGGGPAFTYDSSPAPRPSSGINISGTGFGDRPLYSSAFSRNAESTPQPTPGAANLDPALFGPGPSPGPSPGTGIGLSAGGVAVEQHLSSPGRDEEQERRMFADMVQDQEEGQGEAKGGEDKGGVGGGEKMEGVEQAAAAAVVQGGGQAKVEGGEGEAGMGEEE</sequence>
<dbReference type="GO" id="GO:0003677">
    <property type="term" value="F:DNA binding"/>
    <property type="evidence" value="ECO:0007669"/>
    <property type="project" value="InterPro"/>
</dbReference>
<dbReference type="GO" id="GO:0005634">
    <property type="term" value="C:nucleus"/>
    <property type="evidence" value="ECO:0007669"/>
    <property type="project" value="UniProtKB-SubCell"/>
</dbReference>
<dbReference type="InterPro" id="IPR013637">
    <property type="entry name" value="Lys_sp_deMease-like_dom"/>
</dbReference>
<dbReference type="GO" id="GO:0008270">
    <property type="term" value="F:zinc ion binding"/>
    <property type="evidence" value="ECO:0007669"/>
    <property type="project" value="UniProtKB-KW"/>
</dbReference>
<dbReference type="FunFam" id="1.10.150.60:FF:000010">
    <property type="entry name" value="PHD transcription factor (Rum1)"/>
    <property type="match status" value="1"/>
</dbReference>
<feature type="compositionally biased region" description="Polar residues" evidence="10">
    <location>
        <begin position="374"/>
        <end position="384"/>
    </location>
</feature>
<evidence type="ECO:0000259" key="11">
    <source>
        <dbReference type="PROSITE" id="PS50016"/>
    </source>
</evidence>
<evidence type="ECO:0000259" key="14">
    <source>
        <dbReference type="PROSITE" id="PS51184"/>
    </source>
</evidence>
<dbReference type="PANTHER" id="PTHR10694">
    <property type="entry name" value="LYSINE-SPECIFIC DEMETHYLASE"/>
    <property type="match status" value="1"/>
</dbReference>
<dbReference type="Pfam" id="PF00628">
    <property type="entry name" value="PHD"/>
    <property type="match status" value="2"/>
</dbReference>
<feature type="compositionally biased region" description="Polar residues" evidence="10">
    <location>
        <begin position="1591"/>
        <end position="1603"/>
    </location>
</feature>
<feature type="region of interest" description="Disordered" evidence="10">
    <location>
        <begin position="1501"/>
        <end position="1522"/>
    </location>
</feature>
<evidence type="ECO:0000256" key="8">
    <source>
        <dbReference type="PROSITE-ProRule" id="PRU00146"/>
    </source>
</evidence>
<feature type="coiled-coil region" evidence="9">
    <location>
        <begin position="1020"/>
        <end position="1073"/>
    </location>
</feature>
<dbReference type="SUPFAM" id="SSF57903">
    <property type="entry name" value="FYVE/PHD zinc finger"/>
    <property type="match status" value="2"/>
</dbReference>
<feature type="compositionally biased region" description="Polar residues" evidence="10">
    <location>
        <begin position="1639"/>
        <end position="1649"/>
    </location>
</feature>
<dbReference type="PROSITE" id="PS51184">
    <property type="entry name" value="JMJC"/>
    <property type="match status" value="1"/>
</dbReference>
<keyword evidence="9" id="KW-0175">Coiled coil</keyword>
<evidence type="ECO:0000256" key="7">
    <source>
        <dbReference type="ARBA" id="ARBA00023242"/>
    </source>
</evidence>
<dbReference type="PROSITE" id="PS50016">
    <property type="entry name" value="ZF_PHD_2"/>
    <property type="match status" value="2"/>
</dbReference>
<feature type="compositionally biased region" description="Low complexity" evidence="10">
    <location>
        <begin position="1736"/>
        <end position="1745"/>
    </location>
</feature>
<dbReference type="PROSITE" id="PS51011">
    <property type="entry name" value="ARID"/>
    <property type="match status" value="1"/>
</dbReference>
<feature type="compositionally biased region" description="Basic and acidic residues" evidence="10">
    <location>
        <begin position="460"/>
        <end position="469"/>
    </location>
</feature>
<dbReference type="Gene3D" id="3.30.40.10">
    <property type="entry name" value="Zinc/RING finger domain, C3HC4 (zinc finger)"/>
    <property type="match status" value="2"/>
</dbReference>
<feature type="compositionally biased region" description="Basic and acidic residues" evidence="10">
    <location>
        <begin position="1719"/>
        <end position="1735"/>
    </location>
</feature>
<dbReference type="InterPro" id="IPR013083">
    <property type="entry name" value="Znf_RING/FYVE/PHD"/>
</dbReference>
<feature type="region of interest" description="Disordered" evidence="10">
    <location>
        <begin position="1"/>
        <end position="50"/>
    </location>
</feature>
<dbReference type="Pfam" id="PF01388">
    <property type="entry name" value="ARID"/>
    <property type="match status" value="1"/>
</dbReference>
<dbReference type="InterPro" id="IPR036431">
    <property type="entry name" value="ARID_dom_sf"/>
</dbReference>
<dbReference type="InterPro" id="IPR019786">
    <property type="entry name" value="Zinc_finger_PHD-type_CS"/>
</dbReference>
<evidence type="ECO:0000256" key="1">
    <source>
        <dbReference type="ARBA" id="ARBA00004123"/>
    </source>
</evidence>
<keyword evidence="5" id="KW-0862">Zinc</keyword>
<name>A0A6A6G541_9PEZI</name>
<evidence type="ECO:0000259" key="12">
    <source>
        <dbReference type="PROSITE" id="PS51011"/>
    </source>
</evidence>
<keyword evidence="6" id="KW-0408">Iron</keyword>
<dbReference type="GO" id="GO:0006355">
    <property type="term" value="P:regulation of DNA-templated transcription"/>
    <property type="evidence" value="ECO:0007669"/>
    <property type="project" value="TreeGrafter"/>
</dbReference>
<dbReference type="SMART" id="SM00545">
    <property type="entry name" value="JmjN"/>
    <property type="match status" value="1"/>
</dbReference>
<dbReference type="CDD" id="cd16100">
    <property type="entry name" value="ARID"/>
    <property type="match status" value="1"/>
</dbReference>
<dbReference type="InterPro" id="IPR001606">
    <property type="entry name" value="ARID_dom"/>
</dbReference>
<dbReference type="InterPro" id="IPR004198">
    <property type="entry name" value="Znf_C5HC2"/>
</dbReference>
<evidence type="ECO:0000256" key="10">
    <source>
        <dbReference type="SAM" id="MobiDB-lite"/>
    </source>
</evidence>
<evidence type="ECO:0000256" key="9">
    <source>
        <dbReference type="SAM" id="Coils"/>
    </source>
</evidence>
<feature type="compositionally biased region" description="Low complexity" evidence="10">
    <location>
        <begin position="1559"/>
        <end position="1590"/>
    </location>
</feature>
<gene>
    <name evidence="15" type="ORF">BDZ85DRAFT_321445</name>
</gene>
<dbReference type="Pfam" id="PF02375">
    <property type="entry name" value="JmjN"/>
    <property type="match status" value="1"/>
</dbReference>
<reference evidence="16" key="1">
    <citation type="journal article" date="2020" name="Stud. Mycol.">
        <title>101 Dothideomycetes genomes: A test case for predicting lifestyles and emergence of pathogens.</title>
        <authorList>
            <person name="Haridas S."/>
            <person name="Albert R."/>
            <person name="Binder M."/>
            <person name="Bloem J."/>
            <person name="LaButti K."/>
            <person name="Salamov A."/>
            <person name="Andreopoulos B."/>
            <person name="Baker S."/>
            <person name="Barry K."/>
            <person name="Bills G."/>
            <person name="Bluhm B."/>
            <person name="Cannon C."/>
            <person name="Castanera R."/>
            <person name="Culley D."/>
            <person name="Daum C."/>
            <person name="Ezra D."/>
            <person name="Gonzalez J."/>
            <person name="Henrissat B."/>
            <person name="Kuo A."/>
            <person name="Liang C."/>
            <person name="Lipzen A."/>
            <person name="Lutzoni F."/>
            <person name="Magnuson J."/>
            <person name="Mondo S."/>
            <person name="Nolan M."/>
            <person name="Ohm R."/>
            <person name="Pangilinan J."/>
            <person name="Park H.-J."/>
            <person name="Ramirez L."/>
            <person name="Alfaro M."/>
            <person name="Sun H."/>
            <person name="Tritt A."/>
            <person name="Yoshinaga Y."/>
            <person name="Zwiers L.-H."/>
            <person name="Turgeon B."/>
            <person name="Goodwin S."/>
            <person name="Spatafora J."/>
            <person name="Crous P."/>
            <person name="Grigoriev I."/>
        </authorList>
    </citation>
    <scope>NUCLEOTIDE SEQUENCE [LARGE SCALE GENOMIC DNA]</scope>
    <source>
        <strain evidence="16">CECT 20119</strain>
    </source>
</reference>
<evidence type="ECO:0000256" key="4">
    <source>
        <dbReference type="ARBA" id="ARBA00022771"/>
    </source>
</evidence>
<dbReference type="FunFam" id="2.60.120.650:FF:000014">
    <property type="entry name" value="PHD transcription factor (Rum1)"/>
    <property type="match status" value="1"/>
</dbReference>